<feature type="compositionally biased region" description="Basic and acidic residues" evidence="2">
    <location>
        <begin position="219"/>
        <end position="228"/>
    </location>
</feature>
<dbReference type="EMBL" id="JH815632">
    <property type="protein sequence ID" value="EKC22738.1"/>
    <property type="molecule type" value="Genomic_DNA"/>
</dbReference>
<dbReference type="SUPFAM" id="SSF90257">
    <property type="entry name" value="Myosin rod fragments"/>
    <property type="match status" value="1"/>
</dbReference>
<dbReference type="GO" id="GO:0060090">
    <property type="term" value="F:molecular adaptor activity"/>
    <property type="evidence" value="ECO:0007669"/>
    <property type="project" value="TreeGrafter"/>
</dbReference>
<evidence type="ECO:0000256" key="1">
    <source>
        <dbReference type="SAM" id="Coils"/>
    </source>
</evidence>
<dbReference type="AlphaFoldDB" id="K1PLY4"/>
<dbReference type="InParanoid" id="K1PLY4"/>
<dbReference type="GO" id="GO:0007098">
    <property type="term" value="P:centrosome cycle"/>
    <property type="evidence" value="ECO:0007669"/>
    <property type="project" value="TreeGrafter"/>
</dbReference>
<dbReference type="PANTHER" id="PTHR46501">
    <property type="entry name" value="MYOMEGALIN"/>
    <property type="match status" value="1"/>
</dbReference>
<protein>
    <submittedName>
        <fullName evidence="3">Laminin-like protein epi-1</fullName>
    </submittedName>
</protein>
<reference evidence="3" key="1">
    <citation type="journal article" date="2012" name="Nature">
        <title>The oyster genome reveals stress adaptation and complexity of shell formation.</title>
        <authorList>
            <person name="Zhang G."/>
            <person name="Fang X."/>
            <person name="Guo X."/>
            <person name="Li L."/>
            <person name="Luo R."/>
            <person name="Xu F."/>
            <person name="Yang P."/>
            <person name="Zhang L."/>
            <person name="Wang X."/>
            <person name="Qi H."/>
            <person name="Xiong Z."/>
            <person name="Que H."/>
            <person name="Xie Y."/>
            <person name="Holland P.W."/>
            <person name="Paps J."/>
            <person name="Zhu Y."/>
            <person name="Wu F."/>
            <person name="Chen Y."/>
            <person name="Wang J."/>
            <person name="Peng C."/>
            <person name="Meng J."/>
            <person name="Yang L."/>
            <person name="Liu J."/>
            <person name="Wen B."/>
            <person name="Zhang N."/>
            <person name="Huang Z."/>
            <person name="Zhu Q."/>
            <person name="Feng Y."/>
            <person name="Mount A."/>
            <person name="Hedgecock D."/>
            <person name="Xu Z."/>
            <person name="Liu Y."/>
            <person name="Domazet-Loso T."/>
            <person name="Du Y."/>
            <person name="Sun X."/>
            <person name="Zhang S."/>
            <person name="Liu B."/>
            <person name="Cheng P."/>
            <person name="Jiang X."/>
            <person name="Li J."/>
            <person name="Fan D."/>
            <person name="Wang W."/>
            <person name="Fu W."/>
            <person name="Wang T."/>
            <person name="Wang B."/>
            <person name="Zhang J."/>
            <person name="Peng Z."/>
            <person name="Li Y."/>
            <person name="Li N."/>
            <person name="Wang J."/>
            <person name="Chen M."/>
            <person name="He Y."/>
            <person name="Tan F."/>
            <person name="Song X."/>
            <person name="Zheng Q."/>
            <person name="Huang R."/>
            <person name="Yang H."/>
            <person name="Du X."/>
            <person name="Chen L."/>
            <person name="Yang M."/>
            <person name="Gaffney P.M."/>
            <person name="Wang S."/>
            <person name="Luo L."/>
            <person name="She Z."/>
            <person name="Ming Y."/>
            <person name="Huang W."/>
            <person name="Zhang S."/>
            <person name="Huang B."/>
            <person name="Zhang Y."/>
            <person name="Qu T."/>
            <person name="Ni P."/>
            <person name="Miao G."/>
            <person name="Wang J."/>
            <person name="Wang Q."/>
            <person name="Steinberg C.E."/>
            <person name="Wang H."/>
            <person name="Li N."/>
            <person name="Qian L."/>
            <person name="Zhang G."/>
            <person name="Li Y."/>
            <person name="Yang H."/>
            <person name="Liu X."/>
            <person name="Wang J."/>
            <person name="Yin Y."/>
            <person name="Wang J."/>
        </authorList>
    </citation>
    <scope>NUCLEOTIDE SEQUENCE [LARGE SCALE GENOMIC DNA]</scope>
    <source>
        <strain evidence="3">05x7-T-G4-1.051#20</strain>
    </source>
</reference>
<dbReference type="GO" id="GO:0005794">
    <property type="term" value="C:Golgi apparatus"/>
    <property type="evidence" value="ECO:0007669"/>
    <property type="project" value="TreeGrafter"/>
</dbReference>
<dbReference type="HOGENOM" id="CLU_319642_0_0_1"/>
<feature type="coiled-coil region" evidence="1">
    <location>
        <begin position="524"/>
        <end position="896"/>
    </location>
</feature>
<evidence type="ECO:0000256" key="2">
    <source>
        <dbReference type="SAM" id="MobiDB-lite"/>
    </source>
</evidence>
<sequence length="909" mass="105620">MNRSKQYDATLPLSVEDSLNTDKLQMDLTAGPYLEYPDGTVPMVTKMNTGRMSPVRSRTMKEYDSNIELKVEVETLKKELKEKQELLKKASEAIEALAAKREEDLQEIREELEQEMSNTRARLEEEVECKKKEVEASQKSLQEATHQLTDLENRNEQLVMEIRHLEQSKEIQLQSLKEDLDAQKRELTAQIAENQQNLGEMDHLLKMKEDLEERVESLEKELSRKDRDMEDEVDDQKSELSTLKSKVEDLKEDANKKNEMIGKLEDLLKANEEEKKDALKKLKESENKLQKQNDLQPLWDSTVKGLHQDLRKRNKEVDDLKDKLERKEEELRQCQDDLHSMSVKKQKEVDKQHEDIVFLEDSLSSMKVQLKERELQVESSDDSLWESEMKSDQKWTWKLQQEISKENQCGVAKATGSQSLEPMWSSELLEDSGIEEKLPSNPIVPQWTSGLNGILSDGNQNWTINLFRECNLEDKWSMELIEERLTLEKLTDDCGGASQRLTDYCDDVYPQNLLKNLGKKEGELEGFKELLNKAETALRQSEDAVQFKVDDLEAQLQTKDKIIQQLTEGLKDKERQMQQCMEIFKPTPQEDGSVKDKWIRELQSRLQEKENAVEESLNEKMKLADEKDAEIRQLKREIRDKEHEMDRANQMLLTAEQTIECLEKEGDEKDKTLKQLTNALKAAQQSLEDAVAEHKQEIQKKKDEIERLKKGITVPDLESKGSENADTMNSLLRKLRDKDEDLLKEAEKHDNEINKLDKEIHNLKAELAKVQRELQAVENRCGWSEKRNQDTLDDLRETIKEKDKMIQALVASGQDKERLIGDLQGVNTPVDVVGLQNQLEKLKNELQDKNDLLDSWRFSENDQVTSEQMDNLKSELEAAKDDLRKAFRREEVIKQELVSGASKLLCYRD</sequence>
<dbReference type="GO" id="GO:0090063">
    <property type="term" value="P:positive regulation of microtubule nucleation"/>
    <property type="evidence" value="ECO:0007669"/>
    <property type="project" value="TreeGrafter"/>
</dbReference>
<feature type="region of interest" description="Disordered" evidence="2">
    <location>
        <begin position="219"/>
        <end position="263"/>
    </location>
</feature>
<name>K1PLY4_MAGGI</name>
<dbReference type="GO" id="GO:1903358">
    <property type="term" value="P:regulation of Golgi organization"/>
    <property type="evidence" value="ECO:0007669"/>
    <property type="project" value="TreeGrafter"/>
</dbReference>
<dbReference type="PANTHER" id="PTHR46501:SF10">
    <property type="entry name" value="CENTROSOMIN"/>
    <property type="match status" value="1"/>
</dbReference>
<dbReference type="InterPro" id="IPR052593">
    <property type="entry name" value="MT-associated_AKAP9-binding"/>
</dbReference>
<accession>K1PLY4</accession>
<feature type="compositionally biased region" description="Basic and acidic residues" evidence="2">
    <location>
        <begin position="245"/>
        <end position="263"/>
    </location>
</feature>
<keyword evidence="1" id="KW-0175">Coiled coil</keyword>
<dbReference type="GO" id="GO:0005813">
    <property type="term" value="C:centrosome"/>
    <property type="evidence" value="ECO:0007669"/>
    <property type="project" value="TreeGrafter"/>
</dbReference>
<evidence type="ECO:0000313" key="3">
    <source>
        <dbReference type="EMBL" id="EKC22738.1"/>
    </source>
</evidence>
<organism evidence="3">
    <name type="scientific">Magallana gigas</name>
    <name type="common">Pacific oyster</name>
    <name type="synonym">Crassostrea gigas</name>
    <dbReference type="NCBI Taxonomy" id="29159"/>
    <lineage>
        <taxon>Eukaryota</taxon>
        <taxon>Metazoa</taxon>
        <taxon>Spiralia</taxon>
        <taxon>Lophotrochozoa</taxon>
        <taxon>Mollusca</taxon>
        <taxon>Bivalvia</taxon>
        <taxon>Autobranchia</taxon>
        <taxon>Pteriomorphia</taxon>
        <taxon>Ostreida</taxon>
        <taxon>Ostreoidea</taxon>
        <taxon>Ostreidae</taxon>
        <taxon>Magallana</taxon>
    </lineage>
</organism>
<proteinExistence type="predicted"/>
<dbReference type="SUPFAM" id="SSF57997">
    <property type="entry name" value="Tropomyosin"/>
    <property type="match status" value="1"/>
</dbReference>
<gene>
    <name evidence="3" type="ORF">CGI_10001568</name>
</gene>